<dbReference type="PANTHER" id="PTHR46963">
    <property type="entry name" value="SIMILAR TO RIKEN CDNA E130308A19"/>
    <property type="match status" value="1"/>
</dbReference>
<evidence type="ECO:0000313" key="2">
    <source>
        <dbReference type="EMBL" id="CAH3181190.1"/>
    </source>
</evidence>
<dbReference type="EMBL" id="CALNXK010000291">
    <property type="protein sequence ID" value="CAH3181190.1"/>
    <property type="molecule type" value="Genomic_DNA"/>
</dbReference>
<evidence type="ECO:0000256" key="1">
    <source>
        <dbReference type="SAM" id="MobiDB-lite"/>
    </source>
</evidence>
<feature type="region of interest" description="Disordered" evidence="1">
    <location>
        <begin position="91"/>
        <end position="113"/>
    </location>
</feature>
<proteinExistence type="predicted"/>
<dbReference type="InterPro" id="IPR042838">
    <property type="entry name" value="KIAA1958"/>
</dbReference>
<gene>
    <name evidence="2" type="ORF">PLOB_00024498</name>
</gene>
<keyword evidence="3" id="KW-1185">Reference proteome</keyword>
<comment type="caution">
    <text evidence="2">The sequence shown here is derived from an EMBL/GenBank/DDBJ whole genome shotgun (WGS) entry which is preliminary data.</text>
</comment>
<dbReference type="Proteomes" id="UP001159405">
    <property type="component" value="Unassembled WGS sequence"/>
</dbReference>
<reference evidence="2 3" key="1">
    <citation type="submission" date="2022-05" db="EMBL/GenBank/DDBJ databases">
        <authorList>
            <consortium name="Genoscope - CEA"/>
            <person name="William W."/>
        </authorList>
    </citation>
    <scope>NUCLEOTIDE SEQUENCE [LARGE SCALE GENOMIC DNA]</scope>
</reference>
<organism evidence="2 3">
    <name type="scientific">Porites lobata</name>
    <dbReference type="NCBI Taxonomy" id="104759"/>
    <lineage>
        <taxon>Eukaryota</taxon>
        <taxon>Metazoa</taxon>
        <taxon>Cnidaria</taxon>
        <taxon>Anthozoa</taxon>
        <taxon>Hexacorallia</taxon>
        <taxon>Scleractinia</taxon>
        <taxon>Fungiina</taxon>
        <taxon>Poritidae</taxon>
        <taxon>Porites</taxon>
    </lineage>
</organism>
<protein>
    <submittedName>
        <fullName evidence="2">Uncharacterized protein</fullName>
    </submittedName>
</protein>
<accession>A0ABN8RSF6</accession>
<name>A0ABN8RSF6_9CNID</name>
<evidence type="ECO:0000313" key="3">
    <source>
        <dbReference type="Proteomes" id="UP001159405"/>
    </source>
</evidence>
<dbReference type="PANTHER" id="PTHR46963:SF2">
    <property type="match status" value="1"/>
</dbReference>
<sequence length="135" mass="15627">MAVSSGESDDILIQSLKENATNKNTLQSTNNWIKQFYATVRKKDGGDYEPDSLRVMVAAIDRYLTEKEYKYSIIRDREFKSSKQVLEGKARLLRQQGKGKRPNKARSLTSTEENELWEKRKLGKESPQILVQTVW</sequence>